<accession>A0ABR3FMT6</accession>
<dbReference type="EMBL" id="JBAHYK010000204">
    <property type="protein sequence ID" value="KAL0576736.1"/>
    <property type="molecule type" value="Genomic_DNA"/>
</dbReference>
<protein>
    <submittedName>
        <fullName evidence="1">Uncharacterized protein</fullName>
    </submittedName>
</protein>
<name>A0ABR3FMT6_9AGAR</name>
<reference evidence="1 2" key="1">
    <citation type="submission" date="2024-02" db="EMBL/GenBank/DDBJ databases">
        <title>A draft genome for the cacao thread blight pathogen Marasmius crinis-equi.</title>
        <authorList>
            <person name="Cohen S.P."/>
            <person name="Baruah I.K."/>
            <person name="Amoako-Attah I."/>
            <person name="Bukari Y."/>
            <person name="Meinhardt L.W."/>
            <person name="Bailey B.A."/>
        </authorList>
    </citation>
    <scope>NUCLEOTIDE SEQUENCE [LARGE SCALE GENOMIC DNA]</scope>
    <source>
        <strain evidence="1 2">GH-76</strain>
    </source>
</reference>
<dbReference type="Proteomes" id="UP001465976">
    <property type="component" value="Unassembled WGS sequence"/>
</dbReference>
<evidence type="ECO:0000313" key="2">
    <source>
        <dbReference type="Proteomes" id="UP001465976"/>
    </source>
</evidence>
<proteinExistence type="predicted"/>
<sequence length="608" mass="68552">MSNSGSTSHSTVSLRPHPAGPNFTCRSVSAWRAHYMRKGSVLPNLVAHWASIVKLFFLGSRWMDDYEAFCMLESAAILMIREMRATTSQRRLPDVFRSYLKSSRLGSRIIRYLEKSLSLEKRQWFDVSYRKYRWTESIAAILSDWCDSTNIARQQITPPYVQNHLGHPGSHALNRTLEALDQILPFIARPELVFFLSSYDTFLFYLRTIIIPFVDKNRTDRHLLLPRMCGRGFYQHLISHIRRGQLTDAAVTPLFRSIVLRAIEVRDTIQNISNRRYIETCRCSEATPFGENCKRTMLVDRKSAGYLSKLRAKVLWDFENPSEVPLDNGGRPIPSYFLSPEEMSTEFIHVAPRPLVFAKCGRDVTIFKDRETGLEVGGVSYEALGDYLPQIRQNHAHIVASNRQALQRSMNDGGRMICVGNRLGKGGRPGDTYSMYTSTVIDPEDAIDTASRVQDTGSDASAVMEALRNASSYAYHNISRTAKTARTRHLGTEGVSGVYCTNYIAPQHGDRDASFTAAVQLTKQAPSRSHFAFVYSEWGIVIETVSDTLFWFDSDALHGTLTCRRSDLASGASLSEGVGFMVRSRDAEFAKKVATNSLIHLELAEAFD</sequence>
<organism evidence="1 2">
    <name type="scientific">Marasmius crinis-equi</name>
    <dbReference type="NCBI Taxonomy" id="585013"/>
    <lineage>
        <taxon>Eukaryota</taxon>
        <taxon>Fungi</taxon>
        <taxon>Dikarya</taxon>
        <taxon>Basidiomycota</taxon>
        <taxon>Agaricomycotina</taxon>
        <taxon>Agaricomycetes</taxon>
        <taxon>Agaricomycetidae</taxon>
        <taxon>Agaricales</taxon>
        <taxon>Marasmiineae</taxon>
        <taxon>Marasmiaceae</taxon>
        <taxon>Marasmius</taxon>
    </lineage>
</organism>
<gene>
    <name evidence="1" type="ORF">V5O48_005259</name>
</gene>
<evidence type="ECO:0000313" key="1">
    <source>
        <dbReference type="EMBL" id="KAL0576736.1"/>
    </source>
</evidence>
<comment type="caution">
    <text evidence="1">The sequence shown here is derived from an EMBL/GenBank/DDBJ whole genome shotgun (WGS) entry which is preliminary data.</text>
</comment>
<keyword evidence="2" id="KW-1185">Reference proteome</keyword>